<reference evidence="2" key="1">
    <citation type="submission" date="2025-08" db="UniProtKB">
        <authorList>
            <consortium name="RefSeq"/>
        </authorList>
    </citation>
    <scope>IDENTIFICATION</scope>
    <source>
        <tissue evidence="2">Whole insect</tissue>
    </source>
</reference>
<organism evidence="2">
    <name type="scientific">Diabrotica virgifera virgifera</name>
    <name type="common">western corn rootworm</name>
    <dbReference type="NCBI Taxonomy" id="50390"/>
    <lineage>
        <taxon>Eukaryota</taxon>
        <taxon>Metazoa</taxon>
        <taxon>Ecdysozoa</taxon>
        <taxon>Arthropoda</taxon>
        <taxon>Hexapoda</taxon>
        <taxon>Insecta</taxon>
        <taxon>Pterygota</taxon>
        <taxon>Neoptera</taxon>
        <taxon>Endopterygota</taxon>
        <taxon>Coleoptera</taxon>
        <taxon>Polyphaga</taxon>
        <taxon>Cucujiformia</taxon>
        <taxon>Chrysomeloidea</taxon>
        <taxon>Chrysomelidae</taxon>
        <taxon>Galerucinae</taxon>
        <taxon>Diabroticina</taxon>
        <taxon>Diabroticites</taxon>
        <taxon>Diabrotica</taxon>
    </lineage>
</organism>
<name>A0A6P7H3D4_DIAVI</name>
<feature type="compositionally biased region" description="Basic and acidic residues" evidence="1">
    <location>
        <begin position="102"/>
        <end position="116"/>
    </location>
</feature>
<sequence length="125" mass="13783">MTPVNITSAFRKTGIFSFDRHIFTEEDFLSSFVTDRPPVAVEAAAENINESPDVENPGPSNTATTTKTFVSPTVFKGYPKAPTRKAGEGNKTRKGRMIATDTPEKMELIKSKEKTPKQKKVQGAY</sequence>
<feature type="compositionally biased region" description="Polar residues" evidence="1">
    <location>
        <begin position="58"/>
        <end position="71"/>
    </location>
</feature>
<dbReference type="InParanoid" id="A0A6P7H3D4"/>
<dbReference type="RefSeq" id="XP_028150530.1">
    <property type="nucleotide sequence ID" value="XM_028294729.1"/>
</dbReference>
<dbReference type="AlphaFoldDB" id="A0A6P7H3D4"/>
<feature type="region of interest" description="Disordered" evidence="1">
    <location>
        <begin position="46"/>
        <end position="125"/>
    </location>
</feature>
<accession>A0A6P7H3D4</accession>
<gene>
    <name evidence="2" type="primary">LOC114343888</name>
</gene>
<protein>
    <submittedName>
        <fullName evidence="2">Uncharacterized protein LOC114343888</fullName>
    </submittedName>
</protein>
<evidence type="ECO:0000256" key="1">
    <source>
        <dbReference type="SAM" id="MobiDB-lite"/>
    </source>
</evidence>
<proteinExistence type="predicted"/>
<evidence type="ECO:0000313" key="2">
    <source>
        <dbReference type="RefSeq" id="XP_028150530.1"/>
    </source>
</evidence>